<evidence type="ECO:0000313" key="3">
    <source>
        <dbReference type="Proteomes" id="UP001642360"/>
    </source>
</evidence>
<gene>
    <name evidence="2" type="ORF">ILEXP_LOCUS42021</name>
</gene>
<dbReference type="PANTHER" id="PTHR43939:SF68">
    <property type="entry name" value="CENTROSOMAL PROTEIN OF 290 KDA-LIKE"/>
    <property type="match status" value="1"/>
</dbReference>
<proteinExistence type="predicted"/>
<dbReference type="EMBL" id="CAUOFW020005969">
    <property type="protein sequence ID" value="CAK9172375.1"/>
    <property type="molecule type" value="Genomic_DNA"/>
</dbReference>
<organism evidence="2 3">
    <name type="scientific">Ilex paraguariensis</name>
    <name type="common">yerba mate</name>
    <dbReference type="NCBI Taxonomy" id="185542"/>
    <lineage>
        <taxon>Eukaryota</taxon>
        <taxon>Viridiplantae</taxon>
        <taxon>Streptophyta</taxon>
        <taxon>Embryophyta</taxon>
        <taxon>Tracheophyta</taxon>
        <taxon>Spermatophyta</taxon>
        <taxon>Magnoliopsida</taxon>
        <taxon>eudicotyledons</taxon>
        <taxon>Gunneridae</taxon>
        <taxon>Pentapetalae</taxon>
        <taxon>asterids</taxon>
        <taxon>campanulids</taxon>
        <taxon>Aquifoliales</taxon>
        <taxon>Aquifoliaceae</taxon>
        <taxon>Ilex</taxon>
    </lineage>
</organism>
<reference evidence="2 3" key="1">
    <citation type="submission" date="2024-02" db="EMBL/GenBank/DDBJ databases">
        <authorList>
            <person name="Vignale AGUSTIN F."/>
            <person name="Sosa J E."/>
            <person name="Modenutti C."/>
        </authorList>
    </citation>
    <scope>NUCLEOTIDE SEQUENCE [LARGE SCALE GENOMIC DNA]</scope>
</reference>
<protein>
    <submittedName>
        <fullName evidence="2">Uncharacterized protein</fullName>
    </submittedName>
</protein>
<keyword evidence="1" id="KW-0175">Coiled coil</keyword>
<comment type="caution">
    <text evidence="2">The sequence shown here is derived from an EMBL/GenBank/DDBJ whole genome shotgun (WGS) entry which is preliminary data.</text>
</comment>
<evidence type="ECO:0000256" key="1">
    <source>
        <dbReference type="SAM" id="Coils"/>
    </source>
</evidence>
<name>A0ABC8TXX5_9AQUA</name>
<evidence type="ECO:0000313" key="2">
    <source>
        <dbReference type="EMBL" id="CAK9172375.1"/>
    </source>
</evidence>
<sequence>MTSTIETLQNKLEETKMTCEKALEERDQNQHRISKLETDLEALQNFCSELRLKLEDYEVKEDKFIKREAEVSQMKEDSLLSSSQMKSLFDKISGIEVPFPEFELEILEPNDPAHVNKLFYIIDSVTGLQHRMTLLSRDKENLQSSIEKQVVEIEHLKDEVEERSRDKEDSDKMKNELFELVLGLENIIKKLGGGEFVGDQKPAGVIGLLPVLEKLVMAILQESENVKSKAQELGSKLLGSQKVVDELLSKVKLLEDSNQGRIASPEAVQEGGILEVPSLSTRSEISEIEDVGPVGKRAISPAPSAAHVRTLRKGSSDQLAINIDPESDRLLNSQETDEDKGHVFKSLNTSGLIPRQGKMAADRIDGIWVSGGRALMSRPRARLGLIVYWLFLHIWLLGTVL</sequence>
<feature type="coiled-coil region" evidence="1">
    <location>
        <begin position="5"/>
        <end position="60"/>
    </location>
</feature>
<keyword evidence="3" id="KW-1185">Reference proteome</keyword>
<accession>A0ABC8TXX5</accession>
<feature type="coiled-coil region" evidence="1">
    <location>
        <begin position="139"/>
        <end position="166"/>
    </location>
</feature>
<dbReference type="Proteomes" id="UP001642360">
    <property type="component" value="Unassembled WGS sequence"/>
</dbReference>
<dbReference type="AlphaFoldDB" id="A0ABC8TXX5"/>
<dbReference type="PANTHER" id="PTHR43939">
    <property type="entry name" value="COILED-COIL DOMAIN-CONTAINING PROTEIN 158"/>
    <property type="match status" value="1"/>
</dbReference>